<dbReference type="PANTHER" id="PTHR33055:SF13">
    <property type="entry name" value="TRANSPOSASE"/>
    <property type="match status" value="1"/>
</dbReference>
<dbReference type="GO" id="GO:0003677">
    <property type="term" value="F:DNA binding"/>
    <property type="evidence" value="ECO:0007669"/>
    <property type="project" value="InterPro"/>
</dbReference>
<reference evidence="3 4" key="1">
    <citation type="submission" date="2018-06" db="EMBL/GenBank/DDBJ databases">
        <authorList>
            <person name="Strepis N."/>
        </authorList>
    </citation>
    <scope>NUCLEOTIDE SEQUENCE [LARGE SCALE GENOMIC DNA]</scope>
    <source>
        <strain evidence="3">LUCI</strain>
    </source>
</reference>
<dbReference type="Pfam" id="PF02371">
    <property type="entry name" value="Transposase_20"/>
    <property type="match status" value="1"/>
</dbReference>
<dbReference type="AlphaFoldDB" id="A0A498RGR3"/>
<dbReference type="Pfam" id="PF01548">
    <property type="entry name" value="DEDD_Tnp_IS110"/>
    <property type="match status" value="1"/>
</dbReference>
<feature type="domain" description="Transposase IS116/IS110/IS902 C-terminal" evidence="2">
    <location>
        <begin position="258"/>
        <end position="312"/>
    </location>
</feature>
<evidence type="ECO:0000259" key="2">
    <source>
        <dbReference type="Pfam" id="PF02371"/>
    </source>
</evidence>
<keyword evidence="4" id="KW-1185">Reference proteome</keyword>
<name>A0A498RGR3_9FIRM</name>
<dbReference type="NCBIfam" id="NF033542">
    <property type="entry name" value="transpos_IS110"/>
    <property type="match status" value="1"/>
</dbReference>
<sequence>MFMETLYSCCCGLDVHKDTVQACILKGDVHEEPESELRKFSTLRNDLMNLVRWLSDNACTHVAMESTGVYWQPIYEVLEEYGIQIYLVNARYMKNMPGRKTDIKDSQWIADLLRHGLLKASFVPDKFFRTFREYTRTYKNLSDDRAALVNRIERFLQSRGFKLSTVLSDILGVTGRNILKHLVKHGQISLPQIVSLIKGTTKHSPEEIALAVNGTLSKEQRNLLAHHLRHLDSLDELLKNLLKDTCQLIEPYQKQLNQLTSIPGISDVTALGLLAEIGVDMSKFASSEHLASWAGLSPRNCESAGKKNKRGSCQEIPI</sequence>
<accession>A0A498RGR3</accession>
<evidence type="ECO:0000259" key="1">
    <source>
        <dbReference type="Pfam" id="PF01548"/>
    </source>
</evidence>
<dbReference type="GO" id="GO:0004803">
    <property type="term" value="F:transposase activity"/>
    <property type="evidence" value="ECO:0007669"/>
    <property type="project" value="InterPro"/>
</dbReference>
<proteinExistence type="predicted"/>
<dbReference type="InterPro" id="IPR003346">
    <property type="entry name" value="Transposase_20"/>
</dbReference>
<evidence type="ECO:0000313" key="4">
    <source>
        <dbReference type="Proteomes" id="UP000277811"/>
    </source>
</evidence>
<dbReference type="EMBL" id="UPPP01000116">
    <property type="protein sequence ID" value="VBB09293.1"/>
    <property type="molecule type" value="Genomic_DNA"/>
</dbReference>
<feature type="domain" description="Transposase IS110-like N-terminal" evidence="1">
    <location>
        <begin position="11"/>
        <end position="157"/>
    </location>
</feature>
<dbReference type="Proteomes" id="UP000277811">
    <property type="component" value="Unassembled WGS sequence"/>
</dbReference>
<dbReference type="InterPro" id="IPR047650">
    <property type="entry name" value="Transpos_IS110"/>
</dbReference>
<dbReference type="InterPro" id="IPR002525">
    <property type="entry name" value="Transp_IS110-like_N"/>
</dbReference>
<organism evidence="3 4">
    <name type="scientific">Lucifera butyrica</name>
    <dbReference type="NCBI Taxonomy" id="1351585"/>
    <lineage>
        <taxon>Bacteria</taxon>
        <taxon>Bacillati</taxon>
        <taxon>Bacillota</taxon>
        <taxon>Negativicutes</taxon>
        <taxon>Veillonellales</taxon>
        <taxon>Veillonellaceae</taxon>
        <taxon>Lucifera</taxon>
    </lineage>
</organism>
<dbReference type="OrthoDB" id="9815354at2"/>
<evidence type="ECO:0000313" key="3">
    <source>
        <dbReference type="EMBL" id="VBB09293.1"/>
    </source>
</evidence>
<dbReference type="GO" id="GO:0006313">
    <property type="term" value="P:DNA transposition"/>
    <property type="evidence" value="ECO:0007669"/>
    <property type="project" value="InterPro"/>
</dbReference>
<protein>
    <submittedName>
        <fullName evidence="3">Transposase is116/is110/is902</fullName>
    </submittedName>
</protein>
<gene>
    <name evidence="3" type="ORF">LUCI_4583</name>
</gene>
<dbReference type="PANTHER" id="PTHR33055">
    <property type="entry name" value="TRANSPOSASE FOR INSERTION SEQUENCE ELEMENT IS1111A"/>
    <property type="match status" value="1"/>
</dbReference>